<proteinExistence type="predicted"/>
<organism evidence="4">
    <name type="scientific">Ditylum brightwellii</name>
    <dbReference type="NCBI Taxonomy" id="49249"/>
    <lineage>
        <taxon>Eukaryota</taxon>
        <taxon>Sar</taxon>
        <taxon>Stramenopiles</taxon>
        <taxon>Ochrophyta</taxon>
        <taxon>Bacillariophyta</taxon>
        <taxon>Mediophyceae</taxon>
        <taxon>Lithodesmiophycidae</taxon>
        <taxon>Lithodesmiales</taxon>
        <taxon>Lithodesmiaceae</taxon>
        <taxon>Ditylum</taxon>
    </lineage>
</organism>
<protein>
    <recommendedName>
        <fullName evidence="3">Chaperone DnaJ C-terminal domain-containing protein</fullName>
    </recommendedName>
</protein>
<dbReference type="GO" id="GO:0051082">
    <property type="term" value="F:unfolded protein binding"/>
    <property type="evidence" value="ECO:0007669"/>
    <property type="project" value="InterPro"/>
</dbReference>
<dbReference type="Gene3D" id="2.60.260.20">
    <property type="entry name" value="Urease metallochaperone UreE, N-terminal domain"/>
    <property type="match status" value="2"/>
</dbReference>
<dbReference type="PANTHER" id="PTHR24078:SF553">
    <property type="entry name" value="DNAJ HOMOLOG SUBFAMILY B MEMBER 5"/>
    <property type="match status" value="1"/>
</dbReference>
<sequence length="353" mass="39970">MGVQYGYEGLQQGMMAHNDNNDNKDVGGNCKSERGAKFSGEGVSPSSYQKMRSREVFEKFFGKSSNKGGKDSSDADANDIDYSGEEEDNRSPHPFAQFNPYNDNSSIPFHSQLRKDSSEKSTANKKKADPVMIDLPCTLEELHFGCKKTVRITRKRYKRCFPSIDDSAKDKEEKDKNLINETKVLHIPIEMGMKDGDKITFPNEGDEVEVEEEKKDDIDDSAKVYQQQKRLQPADVIFTIKEKQHCTFERRDSDIVHTTAVSLLNALTEECSVRVPTLDGHAIFLDCPEVICHNYEKRIKGEGLSLRHGDDDSDEGNGKGKRGDLIVRFHVLFPRSLDRNVQLKLRELLVGIE</sequence>
<feature type="compositionally biased region" description="Basic and acidic residues" evidence="2">
    <location>
        <begin position="52"/>
        <end position="61"/>
    </location>
</feature>
<evidence type="ECO:0000256" key="1">
    <source>
        <dbReference type="ARBA" id="ARBA00023186"/>
    </source>
</evidence>
<dbReference type="InterPro" id="IPR051339">
    <property type="entry name" value="DnaJ_subfamily_B"/>
</dbReference>
<feature type="compositionally biased region" description="Polar residues" evidence="2">
    <location>
        <begin position="99"/>
        <end position="109"/>
    </location>
</feature>
<name>A0A7S1Z6N1_9STRA</name>
<dbReference type="SUPFAM" id="SSF49493">
    <property type="entry name" value="HSP40/DnaJ peptide-binding domain"/>
    <property type="match status" value="2"/>
</dbReference>
<dbReference type="GO" id="GO:0006457">
    <property type="term" value="P:protein folding"/>
    <property type="evidence" value="ECO:0007669"/>
    <property type="project" value="InterPro"/>
</dbReference>
<dbReference type="GO" id="GO:0051087">
    <property type="term" value="F:protein-folding chaperone binding"/>
    <property type="evidence" value="ECO:0007669"/>
    <property type="project" value="TreeGrafter"/>
</dbReference>
<reference evidence="4" key="1">
    <citation type="submission" date="2021-01" db="EMBL/GenBank/DDBJ databases">
        <authorList>
            <person name="Corre E."/>
            <person name="Pelletier E."/>
            <person name="Niang G."/>
            <person name="Scheremetjew M."/>
            <person name="Finn R."/>
            <person name="Kale V."/>
            <person name="Holt S."/>
            <person name="Cochrane G."/>
            <person name="Meng A."/>
            <person name="Brown T."/>
            <person name="Cohen L."/>
        </authorList>
    </citation>
    <scope>NUCLEOTIDE SEQUENCE</scope>
    <source>
        <strain evidence="4">Pop2</strain>
    </source>
</reference>
<evidence type="ECO:0000259" key="3">
    <source>
        <dbReference type="Pfam" id="PF01556"/>
    </source>
</evidence>
<feature type="region of interest" description="Disordered" evidence="2">
    <location>
        <begin position="14"/>
        <end position="127"/>
    </location>
</feature>
<keyword evidence="1" id="KW-0143">Chaperone</keyword>
<feature type="compositionally biased region" description="Basic and acidic residues" evidence="2">
    <location>
        <begin position="19"/>
        <end position="36"/>
    </location>
</feature>
<feature type="domain" description="Chaperone DnaJ C-terminal" evidence="3">
    <location>
        <begin position="133"/>
        <end position="334"/>
    </location>
</feature>
<dbReference type="EMBL" id="HBGN01017381">
    <property type="protein sequence ID" value="CAD9330130.1"/>
    <property type="molecule type" value="Transcribed_RNA"/>
</dbReference>
<accession>A0A7S1Z6N1</accession>
<dbReference type="InterPro" id="IPR002939">
    <property type="entry name" value="DnaJ_C"/>
</dbReference>
<dbReference type="PANTHER" id="PTHR24078">
    <property type="entry name" value="DNAJ HOMOLOG SUBFAMILY C MEMBER"/>
    <property type="match status" value="1"/>
</dbReference>
<feature type="compositionally biased region" description="Acidic residues" evidence="2">
    <location>
        <begin position="74"/>
        <end position="88"/>
    </location>
</feature>
<dbReference type="AlphaFoldDB" id="A0A7S1Z6N1"/>
<dbReference type="CDD" id="cd10747">
    <property type="entry name" value="DnaJ_C"/>
    <property type="match status" value="1"/>
</dbReference>
<dbReference type="GO" id="GO:0005829">
    <property type="term" value="C:cytosol"/>
    <property type="evidence" value="ECO:0007669"/>
    <property type="project" value="TreeGrafter"/>
</dbReference>
<gene>
    <name evidence="4" type="ORF">DBRI1063_LOCUS11133</name>
</gene>
<dbReference type="InterPro" id="IPR008971">
    <property type="entry name" value="HSP40/DnaJ_pept-bd"/>
</dbReference>
<evidence type="ECO:0000313" key="4">
    <source>
        <dbReference type="EMBL" id="CAD9330130.1"/>
    </source>
</evidence>
<dbReference type="Pfam" id="PF01556">
    <property type="entry name" value="DnaJ_C"/>
    <property type="match status" value="1"/>
</dbReference>
<evidence type="ECO:0000256" key="2">
    <source>
        <dbReference type="SAM" id="MobiDB-lite"/>
    </source>
</evidence>